<dbReference type="EMBL" id="JAOWKX010000002">
    <property type="protein sequence ID" value="MCV2884108.1"/>
    <property type="molecule type" value="Genomic_DNA"/>
</dbReference>
<reference evidence="19 20" key="1">
    <citation type="submission" date="2022-10" db="EMBL/GenBank/DDBJ databases">
        <title>Aestuariibacter sp. AA17 isolated from Montipora capitata coral fragment.</title>
        <authorList>
            <person name="Emsley S.A."/>
            <person name="Pfannmuller K.M."/>
            <person name="Loughran R.M."/>
            <person name="Shlafstein M."/>
            <person name="Papke E."/>
            <person name="Saw J.H."/>
            <person name="Ushijima B."/>
            <person name="Videau P."/>
        </authorList>
    </citation>
    <scope>NUCLEOTIDE SEQUENCE [LARGE SCALE GENOMIC DNA]</scope>
    <source>
        <strain evidence="19 20">AA17</strain>
    </source>
</reference>
<dbReference type="RefSeq" id="WP_263711314.1">
    <property type="nucleotide sequence ID" value="NZ_JAOWKX010000002.1"/>
</dbReference>
<evidence type="ECO:0000256" key="9">
    <source>
        <dbReference type="ARBA" id="ARBA00022692"/>
    </source>
</evidence>
<dbReference type="Pfam" id="PF02253">
    <property type="entry name" value="PLA1"/>
    <property type="match status" value="1"/>
</dbReference>
<evidence type="ECO:0000256" key="14">
    <source>
        <dbReference type="ARBA" id="ARBA00022963"/>
    </source>
</evidence>
<evidence type="ECO:0000256" key="11">
    <source>
        <dbReference type="ARBA" id="ARBA00022729"/>
    </source>
</evidence>
<comment type="cofactor">
    <cofactor evidence="18">
        <name>Ca(2+)</name>
        <dbReference type="ChEBI" id="CHEBI:29108"/>
    </cofactor>
    <text evidence="18">Binds 1 Ca(2+) ion per monomer. In the dimeric form the Ca(2+) is bound by different amino acids with binding of each Ca(2+) shared with ligands coming from each monomer. The Ca(2+) ion may have a role in catalysis.</text>
</comment>
<dbReference type="CDD" id="cd00541">
    <property type="entry name" value="OMPLA"/>
    <property type="match status" value="1"/>
</dbReference>
<feature type="chain" id="PRO_5044962755" description="Phospholipase A1" evidence="18">
    <location>
        <begin position="21"/>
        <end position="342"/>
    </location>
</feature>
<keyword evidence="9" id="KW-0812">Transmembrane</keyword>
<evidence type="ECO:0000256" key="2">
    <source>
        <dbReference type="ARBA" id="ARBA00001604"/>
    </source>
</evidence>
<evidence type="ECO:0000256" key="18">
    <source>
        <dbReference type="RuleBase" id="RU366027"/>
    </source>
</evidence>
<evidence type="ECO:0000256" key="13">
    <source>
        <dbReference type="ARBA" id="ARBA00022837"/>
    </source>
</evidence>
<evidence type="ECO:0000256" key="17">
    <source>
        <dbReference type="ARBA" id="ARBA00023237"/>
    </source>
</evidence>
<keyword evidence="12 18" id="KW-0378">Hydrolase</keyword>
<evidence type="ECO:0000313" key="19">
    <source>
        <dbReference type="EMBL" id="MCV2884108.1"/>
    </source>
</evidence>
<comment type="catalytic activity">
    <reaction evidence="2 18">
        <text>a 1,2-diacyl-sn-glycero-3-phosphocholine + H2O = a 1-acyl-sn-glycero-3-phosphocholine + a fatty acid + H(+)</text>
        <dbReference type="Rhea" id="RHEA:15801"/>
        <dbReference type="ChEBI" id="CHEBI:15377"/>
        <dbReference type="ChEBI" id="CHEBI:15378"/>
        <dbReference type="ChEBI" id="CHEBI:28868"/>
        <dbReference type="ChEBI" id="CHEBI:57643"/>
        <dbReference type="ChEBI" id="CHEBI:58168"/>
        <dbReference type="EC" id="3.1.1.4"/>
    </reaction>
</comment>
<dbReference type="PANTHER" id="PTHR40457">
    <property type="entry name" value="PHOSPHOLIPASE A1"/>
    <property type="match status" value="1"/>
</dbReference>
<evidence type="ECO:0000256" key="3">
    <source>
        <dbReference type="ARBA" id="ARBA00010525"/>
    </source>
</evidence>
<evidence type="ECO:0000256" key="12">
    <source>
        <dbReference type="ARBA" id="ARBA00022801"/>
    </source>
</evidence>
<keyword evidence="16" id="KW-0472">Membrane</keyword>
<keyword evidence="20" id="KW-1185">Reference proteome</keyword>
<accession>A0ABT3A634</accession>
<evidence type="ECO:0000256" key="7">
    <source>
        <dbReference type="ARBA" id="ARBA00021726"/>
    </source>
</evidence>
<evidence type="ECO:0000256" key="4">
    <source>
        <dbReference type="ARBA" id="ARBA00011702"/>
    </source>
</evidence>
<evidence type="ECO:0000256" key="16">
    <source>
        <dbReference type="ARBA" id="ARBA00023136"/>
    </source>
</evidence>
<keyword evidence="11 18" id="KW-0732">Signal</keyword>
<dbReference type="EC" id="3.1.1.32" evidence="5 18"/>
<name>A0ABT3A634_9ALTE</name>
<evidence type="ECO:0000256" key="15">
    <source>
        <dbReference type="ARBA" id="ARBA00023098"/>
    </source>
</evidence>
<evidence type="ECO:0000256" key="1">
    <source>
        <dbReference type="ARBA" id="ARBA00000111"/>
    </source>
</evidence>
<dbReference type="InterPro" id="IPR036541">
    <property type="entry name" value="PLipase_A1_sf"/>
</dbReference>
<keyword evidence="17 18" id="KW-0998">Cell outer membrane</keyword>
<dbReference type="InterPro" id="IPR003187">
    <property type="entry name" value="PLipase_A1"/>
</dbReference>
<gene>
    <name evidence="19" type="ORF">OE749_05335</name>
</gene>
<comment type="function">
    <text evidence="18">Hydrolysis of phosphatidylcholine with phospholipase A2 (EC 3.1.1.4) and phospholipase A1 (EC 3.1.1.32) activities.</text>
</comment>
<keyword evidence="8" id="KW-1134">Transmembrane beta strand</keyword>
<keyword evidence="10 18" id="KW-0479">Metal-binding</keyword>
<evidence type="ECO:0000313" key="20">
    <source>
        <dbReference type="Proteomes" id="UP001652504"/>
    </source>
</evidence>
<comment type="similarity">
    <text evidence="3 18">Belongs to the phospholipase A1 family.</text>
</comment>
<keyword evidence="15 18" id="KW-0443">Lipid metabolism</keyword>
<dbReference type="Gene3D" id="2.40.230.10">
    <property type="entry name" value="Phospholipase A1"/>
    <property type="match status" value="1"/>
</dbReference>
<proteinExistence type="inferred from homology"/>
<comment type="subcellular location">
    <subcellularLocation>
        <location evidence="18">Cell outer membrane</location>
        <topology evidence="18">Multi-pass membrane protein</topology>
    </subcellularLocation>
    <text evidence="18">One of the very few enzymes located there.</text>
</comment>
<feature type="signal peptide" evidence="18">
    <location>
        <begin position="1"/>
        <end position="20"/>
    </location>
</feature>
<evidence type="ECO:0000256" key="8">
    <source>
        <dbReference type="ARBA" id="ARBA00022452"/>
    </source>
</evidence>
<evidence type="ECO:0000256" key="10">
    <source>
        <dbReference type="ARBA" id="ARBA00022723"/>
    </source>
</evidence>
<keyword evidence="13 18" id="KW-0106">Calcium</keyword>
<dbReference type="PRINTS" id="PR01486">
    <property type="entry name" value="PHPHLIPASEA1"/>
</dbReference>
<dbReference type="SUPFAM" id="SSF56931">
    <property type="entry name" value="Outer membrane phospholipase A (OMPLA)"/>
    <property type="match status" value="1"/>
</dbReference>
<sequence length="342" mass="39258">MLRMFGITLSLLAFSSLTEARFADEQSTNTSHASSMTSEDACLLATLASVSDDTPVSYVKSLCEKENESRISKRIHLEKRAASNRFAILPHRPNYIMPVTVADVVKAPYITDDFQLAEADEYHDVETKFQISLKYLAWEDVIFNDLDLLFAFTATSWWQSYNGDISAPFRETNYEPEFIFGYNHRWSLLGLPVEYTYVSLNHQSNGQTGTLSRSWNRLIAGVVLEPTDNITWGLRAWYRFDESAKDGVLDPKGDDNPNIEEYYGYGELSALWHFSERNSLELMLRNNLRKDNKGAIQLGWSFPISDKLFGYVEYFNGYGESLIYYDQHIERLGVGIKLTNWL</sequence>
<protein>
    <recommendedName>
        <fullName evidence="7 18">Phospholipase A1</fullName>
        <ecNumber evidence="5 18">3.1.1.32</ecNumber>
        <ecNumber evidence="6 18">3.1.1.4</ecNumber>
    </recommendedName>
    <alternativeName>
        <fullName evidence="18">Phosphatidylcholine 1-acylhydrolase</fullName>
    </alternativeName>
</protein>
<evidence type="ECO:0000256" key="5">
    <source>
        <dbReference type="ARBA" id="ARBA00013179"/>
    </source>
</evidence>
<comment type="subunit">
    <text evidence="4 18">Homodimer; dimerization is reversible, and the dimeric form is the active one.</text>
</comment>
<comment type="caution">
    <text evidence="19">The sequence shown here is derived from an EMBL/GenBank/DDBJ whole genome shotgun (WGS) entry which is preliminary data.</text>
</comment>
<keyword evidence="14 18" id="KW-0442">Lipid degradation</keyword>
<comment type="catalytic activity">
    <reaction evidence="1 18">
        <text>a 1,2-diacyl-sn-glycero-3-phosphocholine + H2O = a 2-acyl-sn-glycero-3-phosphocholine + a fatty acid + H(+)</text>
        <dbReference type="Rhea" id="RHEA:18689"/>
        <dbReference type="ChEBI" id="CHEBI:15377"/>
        <dbReference type="ChEBI" id="CHEBI:15378"/>
        <dbReference type="ChEBI" id="CHEBI:28868"/>
        <dbReference type="ChEBI" id="CHEBI:57643"/>
        <dbReference type="ChEBI" id="CHEBI:57875"/>
        <dbReference type="EC" id="3.1.1.32"/>
    </reaction>
</comment>
<dbReference type="EC" id="3.1.1.4" evidence="6 18"/>
<dbReference type="PANTHER" id="PTHR40457:SF1">
    <property type="entry name" value="PHOSPHOLIPASE A1"/>
    <property type="match status" value="1"/>
</dbReference>
<organism evidence="19 20">
    <name type="scientific">Fluctibacter corallii</name>
    <dbReference type="NCBI Taxonomy" id="2984329"/>
    <lineage>
        <taxon>Bacteria</taxon>
        <taxon>Pseudomonadati</taxon>
        <taxon>Pseudomonadota</taxon>
        <taxon>Gammaproteobacteria</taxon>
        <taxon>Alteromonadales</taxon>
        <taxon>Alteromonadaceae</taxon>
        <taxon>Fluctibacter</taxon>
    </lineage>
</organism>
<dbReference type="Proteomes" id="UP001652504">
    <property type="component" value="Unassembled WGS sequence"/>
</dbReference>
<evidence type="ECO:0000256" key="6">
    <source>
        <dbReference type="ARBA" id="ARBA00013278"/>
    </source>
</evidence>